<feature type="transmembrane region" description="Helical" evidence="13">
    <location>
        <begin position="186"/>
        <end position="208"/>
    </location>
</feature>
<evidence type="ECO:0000256" key="6">
    <source>
        <dbReference type="ARBA" id="ARBA00022692"/>
    </source>
</evidence>
<dbReference type="GO" id="GO:0046872">
    <property type="term" value="F:metal ion binding"/>
    <property type="evidence" value="ECO:0007669"/>
    <property type="project" value="UniProtKB-KW"/>
</dbReference>
<evidence type="ECO:0000256" key="8">
    <source>
        <dbReference type="ARBA" id="ARBA00022801"/>
    </source>
</evidence>
<comment type="cofactor">
    <cofactor evidence="1">
        <name>Zn(2+)</name>
        <dbReference type="ChEBI" id="CHEBI:29105"/>
    </cofactor>
</comment>
<evidence type="ECO:0000256" key="9">
    <source>
        <dbReference type="ARBA" id="ARBA00022833"/>
    </source>
</evidence>
<evidence type="ECO:0000256" key="4">
    <source>
        <dbReference type="ARBA" id="ARBA00022475"/>
    </source>
</evidence>
<keyword evidence="8" id="KW-0378">Hydrolase</keyword>
<dbReference type="PANTHER" id="PTHR35864">
    <property type="entry name" value="ZINC METALLOPROTEASE MJ0611-RELATED"/>
    <property type="match status" value="1"/>
</dbReference>
<keyword evidence="6 13" id="KW-0812">Transmembrane</keyword>
<evidence type="ECO:0000256" key="5">
    <source>
        <dbReference type="ARBA" id="ARBA00022670"/>
    </source>
</evidence>
<keyword evidence="9" id="KW-0862">Zinc</keyword>
<dbReference type="InterPro" id="IPR044537">
    <property type="entry name" value="Rip2-like"/>
</dbReference>
<dbReference type="InterPro" id="IPR052348">
    <property type="entry name" value="Metallopeptidase_M50B"/>
</dbReference>
<reference evidence="15" key="1">
    <citation type="submission" date="2019-08" db="EMBL/GenBank/DDBJ databases">
        <authorList>
            <person name="Kucharzyk K."/>
            <person name="Murdoch R.W."/>
            <person name="Higgins S."/>
            <person name="Loffler F."/>
        </authorList>
    </citation>
    <scope>NUCLEOTIDE SEQUENCE</scope>
</reference>
<organism evidence="15">
    <name type="scientific">bioreactor metagenome</name>
    <dbReference type="NCBI Taxonomy" id="1076179"/>
    <lineage>
        <taxon>unclassified sequences</taxon>
        <taxon>metagenomes</taxon>
        <taxon>ecological metagenomes</taxon>
    </lineage>
</organism>
<name>A0A645C4X9_9ZZZZ</name>
<keyword evidence="12 13" id="KW-0472">Membrane</keyword>
<feature type="transmembrane region" description="Helical" evidence="13">
    <location>
        <begin position="53"/>
        <end position="70"/>
    </location>
</feature>
<dbReference type="Pfam" id="PF02163">
    <property type="entry name" value="Peptidase_M50"/>
    <property type="match status" value="1"/>
</dbReference>
<comment type="similarity">
    <text evidence="3">Belongs to the peptidase M50B family.</text>
</comment>
<feature type="domain" description="Peptidase M50" evidence="14">
    <location>
        <begin position="16"/>
        <end position="181"/>
    </location>
</feature>
<dbReference type="InterPro" id="IPR008915">
    <property type="entry name" value="Peptidase_M50"/>
</dbReference>
<comment type="caution">
    <text evidence="15">The sequence shown here is derived from an EMBL/GenBank/DDBJ whole genome shotgun (WGS) entry which is preliminary data.</text>
</comment>
<evidence type="ECO:0000313" key="15">
    <source>
        <dbReference type="EMBL" id="MPM72615.1"/>
    </source>
</evidence>
<dbReference type="CDD" id="cd06158">
    <property type="entry name" value="S2P-M50_like_1"/>
    <property type="match status" value="1"/>
</dbReference>
<comment type="subcellular location">
    <subcellularLocation>
        <location evidence="2">Cell membrane</location>
        <topology evidence="2">Multi-pass membrane protein</topology>
    </subcellularLocation>
</comment>
<keyword evidence="4" id="KW-1003">Cell membrane</keyword>
<evidence type="ECO:0000259" key="14">
    <source>
        <dbReference type="Pfam" id="PF02163"/>
    </source>
</evidence>
<evidence type="ECO:0000256" key="2">
    <source>
        <dbReference type="ARBA" id="ARBA00004651"/>
    </source>
</evidence>
<keyword evidence="11" id="KW-0482">Metalloprotease</keyword>
<accession>A0A645C4X9</accession>
<feature type="transmembrane region" description="Helical" evidence="13">
    <location>
        <begin position="90"/>
        <end position="116"/>
    </location>
</feature>
<proteinExistence type="inferred from homology"/>
<dbReference type="AlphaFoldDB" id="A0A645C4X9"/>
<feature type="transmembrane region" description="Helical" evidence="13">
    <location>
        <begin position="136"/>
        <end position="165"/>
    </location>
</feature>
<evidence type="ECO:0000256" key="11">
    <source>
        <dbReference type="ARBA" id="ARBA00023049"/>
    </source>
</evidence>
<evidence type="ECO:0000256" key="1">
    <source>
        <dbReference type="ARBA" id="ARBA00001947"/>
    </source>
</evidence>
<evidence type="ECO:0000256" key="3">
    <source>
        <dbReference type="ARBA" id="ARBA00007931"/>
    </source>
</evidence>
<keyword evidence="7" id="KW-0479">Metal-binding</keyword>
<keyword evidence="5" id="KW-0645">Protease</keyword>
<dbReference type="GO" id="GO:0005886">
    <property type="term" value="C:plasma membrane"/>
    <property type="evidence" value="ECO:0007669"/>
    <property type="project" value="UniProtKB-SubCell"/>
</dbReference>
<evidence type="ECO:0000256" key="10">
    <source>
        <dbReference type="ARBA" id="ARBA00022989"/>
    </source>
</evidence>
<protein>
    <recommendedName>
        <fullName evidence="14">Peptidase M50 domain-containing protein</fullName>
    </recommendedName>
</protein>
<gene>
    <name evidence="15" type="ORF">SDC9_119591</name>
</gene>
<evidence type="ECO:0000256" key="7">
    <source>
        <dbReference type="ARBA" id="ARBA00022723"/>
    </source>
</evidence>
<dbReference type="GO" id="GO:0006508">
    <property type="term" value="P:proteolysis"/>
    <property type="evidence" value="ECO:0007669"/>
    <property type="project" value="UniProtKB-KW"/>
</dbReference>
<evidence type="ECO:0000256" key="13">
    <source>
        <dbReference type="SAM" id="Phobius"/>
    </source>
</evidence>
<evidence type="ECO:0000256" key="12">
    <source>
        <dbReference type="ARBA" id="ARBA00023136"/>
    </source>
</evidence>
<dbReference type="GO" id="GO:0008237">
    <property type="term" value="F:metallopeptidase activity"/>
    <property type="evidence" value="ECO:0007669"/>
    <property type="project" value="UniProtKB-KW"/>
</dbReference>
<dbReference type="PANTHER" id="PTHR35864:SF1">
    <property type="entry name" value="ZINC METALLOPROTEASE YWHC-RELATED"/>
    <property type="match status" value="1"/>
</dbReference>
<sequence>MFSSEEILNTILLIPGILLAFTFHEYAHAWVAYKLGDKTPKFQGRLTFNPMSHIDPLGFIMILLFNFGWAKPVQVNPSAFKNYYKDDLKVSVAGVIGNLIAALLSSIILIIIAKIFYPNQAFTEILTLLSISDNTIGFILFSIAFLSIYINCILFVLNLIPIPSFDGFHILRDLFPKFFYGIEGKLYRYQMIILFAFILPIFGGYALIDFILDGPASALLDFFINIVSFIL</sequence>
<feature type="transmembrane region" description="Helical" evidence="13">
    <location>
        <begin position="12"/>
        <end position="33"/>
    </location>
</feature>
<keyword evidence="10 13" id="KW-1133">Transmembrane helix</keyword>
<dbReference type="EMBL" id="VSSQ01024852">
    <property type="protein sequence ID" value="MPM72615.1"/>
    <property type="molecule type" value="Genomic_DNA"/>
</dbReference>